<dbReference type="RefSeq" id="WP_265133456.1">
    <property type="nucleotide sequence ID" value="NZ_FXTX01000002.1"/>
</dbReference>
<keyword evidence="8 13" id="KW-0547">Nucleotide-binding</keyword>
<evidence type="ECO:0000256" key="3">
    <source>
        <dbReference type="ARBA" id="ARBA00012071"/>
    </source>
</evidence>
<dbReference type="AlphaFoldDB" id="A0AA45WJ83"/>
<evidence type="ECO:0000256" key="4">
    <source>
        <dbReference type="ARBA" id="ARBA00016436"/>
    </source>
</evidence>
<evidence type="ECO:0000256" key="11">
    <source>
        <dbReference type="ARBA" id="ARBA00023098"/>
    </source>
</evidence>
<dbReference type="PANTHER" id="PTHR42724">
    <property type="entry name" value="TETRAACYLDISACCHARIDE 4'-KINASE"/>
    <property type="match status" value="1"/>
</dbReference>
<dbReference type="InterPro" id="IPR027417">
    <property type="entry name" value="P-loop_NTPase"/>
</dbReference>
<evidence type="ECO:0000256" key="5">
    <source>
        <dbReference type="ARBA" id="ARBA00022516"/>
    </source>
</evidence>
<keyword evidence="6 13" id="KW-0441">Lipid A biosynthesis</keyword>
<keyword evidence="14" id="KW-0472">Membrane</keyword>
<comment type="caution">
    <text evidence="15">The sequence shown here is derived from an EMBL/GenBank/DDBJ whole genome shotgun (WGS) entry which is preliminary data.</text>
</comment>
<keyword evidence="14" id="KW-0812">Transmembrane</keyword>
<keyword evidence="14" id="KW-1133">Transmembrane helix</keyword>
<keyword evidence="9 13" id="KW-0418">Kinase</keyword>
<keyword evidence="10 13" id="KW-0067">ATP-binding</keyword>
<dbReference type="GO" id="GO:0005886">
    <property type="term" value="C:plasma membrane"/>
    <property type="evidence" value="ECO:0007669"/>
    <property type="project" value="TreeGrafter"/>
</dbReference>
<dbReference type="EC" id="2.7.1.130" evidence="3 13"/>
<feature type="binding site" evidence="13">
    <location>
        <begin position="48"/>
        <end position="55"/>
    </location>
    <ligand>
        <name>ATP</name>
        <dbReference type="ChEBI" id="CHEBI:30616"/>
    </ligand>
</feature>
<evidence type="ECO:0000313" key="15">
    <source>
        <dbReference type="EMBL" id="SMP02243.1"/>
    </source>
</evidence>
<keyword evidence="7 13" id="KW-0808">Transferase</keyword>
<dbReference type="GO" id="GO:0009029">
    <property type="term" value="F:lipid-A 4'-kinase activity"/>
    <property type="evidence" value="ECO:0007669"/>
    <property type="project" value="UniProtKB-UniRule"/>
</dbReference>
<evidence type="ECO:0000313" key="16">
    <source>
        <dbReference type="Proteomes" id="UP001157947"/>
    </source>
</evidence>
<comment type="function">
    <text evidence="1 13">Transfers the gamma-phosphate of ATP to the 4'-position of a tetraacyldisaccharide 1-phosphate intermediate (termed DS-1-P) to form tetraacyldisaccharide 1,4'-bis-phosphate (lipid IVA).</text>
</comment>
<keyword evidence="5 13" id="KW-0444">Lipid biosynthesis</keyword>
<evidence type="ECO:0000256" key="2">
    <source>
        <dbReference type="ARBA" id="ARBA00004870"/>
    </source>
</evidence>
<sequence length="322" mass="37897">MLVDLRIILKFLSYIYGFFAVLRRLIYEKGLIKKKKLPVYTISVGNLSVGGTGKTPFTIYLSKLLKNKNKKVVVLSRGYKRKSKEKIIICDNDKTFSDCGDEPYLIFKNGINVVVSSDRYKAGLKAKNIFNPDIFILDDGFQHFQLHRDLNILMVDATKPFWKDNLLPYGRLREPASFYKYADIIIITKTQALQEKKLKDLEGYLKSLNKPYFFAKERFSHIVDKDGNIYDFSFFKDKKVIAFAGLGNNKQFFDIVKRYFNVEKFIEFPDHFDYKDYKFEKDKIYITTEKDLIKINQENIFAIKYEIFCDKEFEELINGIIN</sequence>
<evidence type="ECO:0000256" key="9">
    <source>
        <dbReference type="ARBA" id="ARBA00022777"/>
    </source>
</evidence>
<evidence type="ECO:0000256" key="10">
    <source>
        <dbReference type="ARBA" id="ARBA00022840"/>
    </source>
</evidence>
<dbReference type="PANTHER" id="PTHR42724:SF1">
    <property type="entry name" value="TETRAACYLDISACCHARIDE 4'-KINASE, MITOCHONDRIAL-RELATED"/>
    <property type="match status" value="1"/>
</dbReference>
<name>A0AA45WJ83_9AQUI</name>
<dbReference type="GO" id="GO:0005524">
    <property type="term" value="F:ATP binding"/>
    <property type="evidence" value="ECO:0007669"/>
    <property type="project" value="UniProtKB-UniRule"/>
</dbReference>
<organism evidence="15 16">
    <name type="scientific">Venenivibrio stagnispumantis</name>
    <dbReference type="NCBI Taxonomy" id="407998"/>
    <lineage>
        <taxon>Bacteria</taxon>
        <taxon>Pseudomonadati</taxon>
        <taxon>Aquificota</taxon>
        <taxon>Aquificia</taxon>
        <taxon>Aquificales</taxon>
        <taxon>Hydrogenothermaceae</taxon>
        <taxon>Venenivibrio</taxon>
    </lineage>
</organism>
<evidence type="ECO:0000256" key="8">
    <source>
        <dbReference type="ARBA" id="ARBA00022741"/>
    </source>
</evidence>
<reference evidence="15" key="1">
    <citation type="submission" date="2017-05" db="EMBL/GenBank/DDBJ databases">
        <authorList>
            <person name="Varghese N."/>
            <person name="Submissions S."/>
        </authorList>
    </citation>
    <scope>NUCLEOTIDE SEQUENCE</scope>
    <source>
        <strain evidence="15">DSM 18763</strain>
    </source>
</reference>
<gene>
    <name evidence="13" type="primary">lpxK</name>
    <name evidence="15" type="ORF">SAMN06264868_10257</name>
</gene>
<accession>A0AA45WJ83</accession>
<dbReference type="NCBIfam" id="TIGR00682">
    <property type="entry name" value="lpxK"/>
    <property type="match status" value="1"/>
</dbReference>
<dbReference type="InterPro" id="IPR003758">
    <property type="entry name" value="LpxK"/>
</dbReference>
<dbReference type="HAMAP" id="MF_00409">
    <property type="entry name" value="LpxK"/>
    <property type="match status" value="1"/>
</dbReference>
<evidence type="ECO:0000256" key="14">
    <source>
        <dbReference type="SAM" id="Phobius"/>
    </source>
</evidence>
<proteinExistence type="inferred from homology"/>
<evidence type="ECO:0000256" key="13">
    <source>
        <dbReference type="HAMAP-Rule" id="MF_00409"/>
    </source>
</evidence>
<dbReference type="GO" id="GO:0009245">
    <property type="term" value="P:lipid A biosynthetic process"/>
    <property type="evidence" value="ECO:0007669"/>
    <property type="project" value="UniProtKB-UniRule"/>
</dbReference>
<protein>
    <recommendedName>
        <fullName evidence="4 13">Tetraacyldisaccharide 4'-kinase</fullName>
        <ecNumber evidence="3 13">2.7.1.130</ecNumber>
    </recommendedName>
    <alternativeName>
        <fullName evidence="12 13">Lipid A 4'-kinase</fullName>
    </alternativeName>
</protein>
<evidence type="ECO:0000256" key="7">
    <source>
        <dbReference type="ARBA" id="ARBA00022679"/>
    </source>
</evidence>
<keyword evidence="16" id="KW-1185">Reference proteome</keyword>
<dbReference type="SUPFAM" id="SSF52540">
    <property type="entry name" value="P-loop containing nucleoside triphosphate hydrolases"/>
    <property type="match status" value="1"/>
</dbReference>
<evidence type="ECO:0000256" key="6">
    <source>
        <dbReference type="ARBA" id="ARBA00022556"/>
    </source>
</evidence>
<evidence type="ECO:0000256" key="1">
    <source>
        <dbReference type="ARBA" id="ARBA00002274"/>
    </source>
</evidence>
<comment type="pathway">
    <text evidence="2 13">Glycolipid biosynthesis; lipid IV(A) biosynthesis; lipid IV(A) from (3R)-3-hydroxytetradecanoyl-[acyl-carrier-protein] and UDP-N-acetyl-alpha-D-glucosamine: step 6/6.</text>
</comment>
<evidence type="ECO:0000256" key="12">
    <source>
        <dbReference type="ARBA" id="ARBA00029757"/>
    </source>
</evidence>
<comment type="similarity">
    <text evidence="13">Belongs to the LpxK family.</text>
</comment>
<dbReference type="EMBL" id="FXTX01000002">
    <property type="protein sequence ID" value="SMP02243.1"/>
    <property type="molecule type" value="Genomic_DNA"/>
</dbReference>
<keyword evidence="11 13" id="KW-0443">Lipid metabolism</keyword>
<dbReference type="GO" id="GO:0009244">
    <property type="term" value="P:lipopolysaccharide core region biosynthetic process"/>
    <property type="evidence" value="ECO:0007669"/>
    <property type="project" value="TreeGrafter"/>
</dbReference>
<comment type="catalytic activity">
    <reaction evidence="13">
        <text>a lipid A disaccharide + ATP = a lipid IVA + ADP + H(+)</text>
        <dbReference type="Rhea" id="RHEA:67840"/>
        <dbReference type="ChEBI" id="CHEBI:15378"/>
        <dbReference type="ChEBI" id="CHEBI:30616"/>
        <dbReference type="ChEBI" id="CHEBI:176343"/>
        <dbReference type="ChEBI" id="CHEBI:176425"/>
        <dbReference type="ChEBI" id="CHEBI:456216"/>
        <dbReference type="EC" id="2.7.1.130"/>
    </reaction>
</comment>
<dbReference type="Proteomes" id="UP001157947">
    <property type="component" value="Unassembled WGS sequence"/>
</dbReference>
<dbReference type="Pfam" id="PF02606">
    <property type="entry name" value="LpxK"/>
    <property type="match status" value="1"/>
</dbReference>
<feature type="transmembrane region" description="Helical" evidence="14">
    <location>
        <begin position="6"/>
        <end position="26"/>
    </location>
</feature>